<feature type="region of interest" description="Disordered" evidence="1">
    <location>
        <begin position="85"/>
        <end position="184"/>
    </location>
</feature>
<evidence type="ECO:0000256" key="1">
    <source>
        <dbReference type="SAM" id="MobiDB-lite"/>
    </source>
</evidence>
<dbReference type="Proteomes" id="UP000823922">
    <property type="component" value="Unassembled WGS sequence"/>
</dbReference>
<evidence type="ECO:0000313" key="4">
    <source>
        <dbReference type="Proteomes" id="UP000823922"/>
    </source>
</evidence>
<dbReference type="EMBL" id="DWVS01000070">
    <property type="protein sequence ID" value="HJC86980.1"/>
    <property type="molecule type" value="Genomic_DNA"/>
</dbReference>
<name>A0A9D2QI21_9FIRM</name>
<proteinExistence type="predicted"/>
<dbReference type="InterPro" id="IPR021338">
    <property type="entry name" value="DUF2953"/>
</dbReference>
<feature type="compositionally biased region" description="Basic and acidic residues" evidence="1">
    <location>
        <begin position="96"/>
        <end position="107"/>
    </location>
</feature>
<accession>A0A9D2QI21</accession>
<evidence type="ECO:0000313" key="3">
    <source>
        <dbReference type="EMBL" id="HJC86980.1"/>
    </source>
</evidence>
<sequence length="347" mass="39932">MEIVFLILKTVGIMLLIILCLFLIALALLLFVPVRYRVEGRLPEEGKPQAYIRFIWLQLISFRVEYADGLKMTLRAAGIRVRPEQWKRRGKTPKARKTEQGMEEKGAGDGPPPEMRKPPETEKAQEIGKPPETRRSPETGNSSRAAGKRPPGPQIPKKQTWEEGTAAKEERSEKTPPSQKSRLTERLRKWAAAWKEAVRRLSKALKNAERSWEGILKKLERIRETAVYYRDLLAEDAVQETIRRIWEHVKGLVFHIKPRKLSADLTIGSEDPAVTGKVLAVHGMLYPWIGDEVRIEPDFEKRRLCGKFYAEGRIRSCVVLYHILCVVLDKKTWTLIRRLKKEELTNG</sequence>
<evidence type="ECO:0000256" key="2">
    <source>
        <dbReference type="SAM" id="Phobius"/>
    </source>
</evidence>
<protein>
    <submittedName>
        <fullName evidence="3">DUF2953 domain-containing protein</fullName>
    </submittedName>
</protein>
<feature type="transmembrane region" description="Helical" evidence="2">
    <location>
        <begin position="6"/>
        <end position="32"/>
    </location>
</feature>
<dbReference type="AlphaFoldDB" id="A0A9D2QI21"/>
<reference evidence="3" key="2">
    <citation type="submission" date="2021-04" db="EMBL/GenBank/DDBJ databases">
        <authorList>
            <person name="Gilroy R."/>
        </authorList>
    </citation>
    <scope>NUCLEOTIDE SEQUENCE</scope>
    <source>
        <strain evidence="3">ChiBcec1-1630</strain>
    </source>
</reference>
<comment type="caution">
    <text evidence="3">The sequence shown here is derived from an EMBL/GenBank/DDBJ whole genome shotgun (WGS) entry which is preliminary data.</text>
</comment>
<organism evidence="3 4">
    <name type="scientific">Candidatus Eisenbergiella intestinigallinarum</name>
    <dbReference type="NCBI Taxonomy" id="2838549"/>
    <lineage>
        <taxon>Bacteria</taxon>
        <taxon>Bacillati</taxon>
        <taxon>Bacillota</taxon>
        <taxon>Clostridia</taxon>
        <taxon>Lachnospirales</taxon>
        <taxon>Lachnospiraceae</taxon>
        <taxon>Eisenbergiella</taxon>
    </lineage>
</organism>
<feature type="compositionally biased region" description="Basic and acidic residues" evidence="1">
    <location>
        <begin position="114"/>
        <end position="137"/>
    </location>
</feature>
<dbReference type="Pfam" id="PF11167">
    <property type="entry name" value="DUF2953"/>
    <property type="match status" value="1"/>
</dbReference>
<keyword evidence="2" id="KW-0812">Transmembrane</keyword>
<reference evidence="3" key="1">
    <citation type="journal article" date="2021" name="PeerJ">
        <title>Extensive microbial diversity within the chicken gut microbiome revealed by metagenomics and culture.</title>
        <authorList>
            <person name="Gilroy R."/>
            <person name="Ravi A."/>
            <person name="Getino M."/>
            <person name="Pursley I."/>
            <person name="Horton D.L."/>
            <person name="Alikhan N.F."/>
            <person name="Baker D."/>
            <person name="Gharbi K."/>
            <person name="Hall N."/>
            <person name="Watson M."/>
            <person name="Adriaenssens E.M."/>
            <person name="Foster-Nyarko E."/>
            <person name="Jarju S."/>
            <person name="Secka A."/>
            <person name="Antonio M."/>
            <person name="Oren A."/>
            <person name="Chaudhuri R.R."/>
            <person name="La Ragione R."/>
            <person name="Hildebrand F."/>
            <person name="Pallen M.J."/>
        </authorList>
    </citation>
    <scope>NUCLEOTIDE SEQUENCE</scope>
    <source>
        <strain evidence="3">ChiBcec1-1630</strain>
    </source>
</reference>
<gene>
    <name evidence="3" type="ORF">H9926_03065</name>
</gene>
<keyword evidence="2" id="KW-0472">Membrane</keyword>
<keyword evidence="2" id="KW-1133">Transmembrane helix</keyword>
<feature type="compositionally biased region" description="Basic and acidic residues" evidence="1">
    <location>
        <begin position="159"/>
        <end position="174"/>
    </location>
</feature>